<organism evidence="1 2">
    <name type="scientific">Candidatus Wildermuthbacteria bacterium RIFCSPHIGHO2_02_FULL_48_16</name>
    <dbReference type="NCBI Taxonomy" id="1802453"/>
    <lineage>
        <taxon>Bacteria</taxon>
        <taxon>Candidatus Wildermuthiibacteriota</taxon>
    </lineage>
</organism>
<evidence type="ECO:0000313" key="2">
    <source>
        <dbReference type="Proteomes" id="UP000178529"/>
    </source>
</evidence>
<evidence type="ECO:0000313" key="1">
    <source>
        <dbReference type="EMBL" id="OHA68365.1"/>
    </source>
</evidence>
<dbReference type="SUPFAM" id="SSF53271">
    <property type="entry name" value="PRTase-like"/>
    <property type="match status" value="1"/>
</dbReference>
<evidence type="ECO:0008006" key="3">
    <source>
        <dbReference type="Google" id="ProtNLM"/>
    </source>
</evidence>
<dbReference type="InterPro" id="IPR029057">
    <property type="entry name" value="PRTase-like"/>
</dbReference>
<dbReference type="EMBL" id="MHTY01000026">
    <property type="protein sequence ID" value="OHA68365.1"/>
    <property type="molecule type" value="Genomic_DNA"/>
</dbReference>
<dbReference type="Proteomes" id="UP000178529">
    <property type="component" value="Unassembled WGS sequence"/>
</dbReference>
<sequence length="236" mass="26879">MKVPSGREFDSYDVRFVQFAVQYGLIRGHMKPVFGTRSGEKTRVYVGGRNDLTDHPDFEWLVGRVIAACVLEDAQKREDTKQQCLIGIPTAGTPLAQAAATVSYHFHGRVHPPRIIHRVMRETLKTHAMHFGWMNGEPDSGHSYWLVDNTVHDADSKLLARAHLRESRYPVDDVHALLLVDRQEGGIERMKQARFPHVVAVYKILDILEVINFLGLWPKEMVRAIQEEVQAHQVVA</sequence>
<accession>A0A1G2R676</accession>
<name>A0A1G2R676_9BACT</name>
<dbReference type="AlphaFoldDB" id="A0A1G2R676"/>
<reference evidence="1 2" key="1">
    <citation type="journal article" date="2016" name="Nat. Commun.">
        <title>Thousands of microbial genomes shed light on interconnected biogeochemical processes in an aquifer system.</title>
        <authorList>
            <person name="Anantharaman K."/>
            <person name="Brown C.T."/>
            <person name="Hug L.A."/>
            <person name="Sharon I."/>
            <person name="Castelle C.J."/>
            <person name="Probst A.J."/>
            <person name="Thomas B.C."/>
            <person name="Singh A."/>
            <person name="Wilkins M.J."/>
            <person name="Karaoz U."/>
            <person name="Brodie E.L."/>
            <person name="Williams K.H."/>
            <person name="Hubbard S.S."/>
            <person name="Banfield J.F."/>
        </authorList>
    </citation>
    <scope>NUCLEOTIDE SEQUENCE [LARGE SCALE GENOMIC DNA]</scope>
</reference>
<proteinExistence type="predicted"/>
<gene>
    <name evidence="1" type="ORF">A3J68_00280</name>
</gene>
<dbReference type="Gene3D" id="3.40.50.2020">
    <property type="match status" value="1"/>
</dbReference>
<protein>
    <recommendedName>
        <fullName evidence="3">Phosphoribosyltransferase domain-containing protein</fullName>
    </recommendedName>
</protein>
<comment type="caution">
    <text evidence="1">The sequence shown here is derived from an EMBL/GenBank/DDBJ whole genome shotgun (WGS) entry which is preliminary data.</text>
</comment>